<sequence length="94" mass="9778">MFARDIIYLSPALIYSKSLPSDTMIALSFLLGAASASALIFLIALMVSIAISSFLTSSSNVSAVSKTGQLSLIKKLLGFPAALASDTSFSDLGR</sequence>
<protein>
    <submittedName>
        <fullName evidence="2">Uncharacterized protein</fullName>
    </submittedName>
</protein>
<keyword evidence="1" id="KW-1133">Transmembrane helix</keyword>
<comment type="caution">
    <text evidence="2">The sequence shown here is derived from an EMBL/GenBank/DDBJ whole genome shotgun (WGS) entry which is preliminary data.</text>
</comment>
<feature type="transmembrane region" description="Helical" evidence="1">
    <location>
        <begin position="25"/>
        <end position="51"/>
    </location>
</feature>
<evidence type="ECO:0000256" key="1">
    <source>
        <dbReference type="SAM" id="Phobius"/>
    </source>
</evidence>
<dbReference type="AlphaFoldDB" id="A0A645IML9"/>
<keyword evidence="1" id="KW-0472">Membrane</keyword>
<dbReference type="EMBL" id="VSSQ01118690">
    <property type="protein sequence ID" value="MPN52507.1"/>
    <property type="molecule type" value="Genomic_DNA"/>
</dbReference>
<keyword evidence="1" id="KW-0812">Transmembrane</keyword>
<organism evidence="2">
    <name type="scientific">bioreactor metagenome</name>
    <dbReference type="NCBI Taxonomy" id="1076179"/>
    <lineage>
        <taxon>unclassified sequences</taxon>
        <taxon>metagenomes</taxon>
        <taxon>ecological metagenomes</taxon>
    </lineage>
</organism>
<name>A0A645IML9_9ZZZZ</name>
<reference evidence="2" key="1">
    <citation type="submission" date="2019-08" db="EMBL/GenBank/DDBJ databases">
        <authorList>
            <person name="Kucharzyk K."/>
            <person name="Murdoch R.W."/>
            <person name="Higgins S."/>
            <person name="Loffler F."/>
        </authorList>
    </citation>
    <scope>NUCLEOTIDE SEQUENCE</scope>
</reference>
<evidence type="ECO:0000313" key="2">
    <source>
        <dbReference type="EMBL" id="MPN52507.1"/>
    </source>
</evidence>
<proteinExistence type="predicted"/>
<gene>
    <name evidence="2" type="ORF">SDC9_200169</name>
</gene>
<accession>A0A645IML9</accession>